<evidence type="ECO:0000313" key="2">
    <source>
        <dbReference type="EMBL" id="CAD7407053.1"/>
    </source>
</evidence>
<name>A0A7R9D3C8_TIMCR</name>
<dbReference type="EMBL" id="OC320048">
    <property type="protein sequence ID" value="CAD7407053.1"/>
    <property type="molecule type" value="Genomic_DNA"/>
</dbReference>
<dbReference type="PROSITE" id="PS51257">
    <property type="entry name" value="PROKAR_LIPOPROTEIN"/>
    <property type="match status" value="1"/>
</dbReference>
<feature type="compositionally biased region" description="Basic and acidic residues" evidence="1">
    <location>
        <begin position="277"/>
        <end position="287"/>
    </location>
</feature>
<organism evidence="2">
    <name type="scientific">Timema cristinae</name>
    <name type="common">Walking stick</name>
    <dbReference type="NCBI Taxonomy" id="61476"/>
    <lineage>
        <taxon>Eukaryota</taxon>
        <taxon>Metazoa</taxon>
        <taxon>Ecdysozoa</taxon>
        <taxon>Arthropoda</taxon>
        <taxon>Hexapoda</taxon>
        <taxon>Insecta</taxon>
        <taxon>Pterygota</taxon>
        <taxon>Neoptera</taxon>
        <taxon>Polyneoptera</taxon>
        <taxon>Phasmatodea</taxon>
        <taxon>Timematodea</taxon>
        <taxon>Timematoidea</taxon>
        <taxon>Timematidae</taxon>
        <taxon>Timema</taxon>
    </lineage>
</organism>
<evidence type="ECO:0000256" key="1">
    <source>
        <dbReference type="SAM" id="MobiDB-lite"/>
    </source>
</evidence>
<feature type="compositionally biased region" description="Acidic residues" evidence="1">
    <location>
        <begin position="131"/>
        <end position="144"/>
    </location>
</feature>
<dbReference type="AlphaFoldDB" id="A0A7R9D3C8"/>
<feature type="compositionally biased region" description="Polar residues" evidence="1">
    <location>
        <begin position="150"/>
        <end position="173"/>
    </location>
</feature>
<feature type="region of interest" description="Disordered" evidence="1">
    <location>
        <begin position="109"/>
        <end position="177"/>
    </location>
</feature>
<gene>
    <name evidence="2" type="ORF">TCEB3V08_LOCUS8853</name>
</gene>
<feature type="region of interest" description="Disordered" evidence="1">
    <location>
        <begin position="333"/>
        <end position="384"/>
    </location>
</feature>
<accession>A0A7R9D3C8</accession>
<sequence length="384" mass="40988">MELKTSESQFSVTPAEEIEDLTPQSAMLSYGGVSCGSLPNHTAKSTNGSIITMTLKNNHLIVETEERGVGSRVGVPGGATKTTTTKFTASSSPDENNVFVVEVQQTPLYPSGGSQEDLSSQMAQVHHPPEADSELEDLEEEEEEGRMTKCGSTNTGLSQSDLSVSSAGSNNPSYRYGNQVGYEGGHFGYPQDVGYTIADDAPGVTDKLPAVRWVASRPSVDVSLLSDKISSDVEDDSIQEEQRRLGQGSTPEQSIHNGDEILMIDDEVEDSGTTKKGGKEVFSKTDADLAPEGKHLAAKKRGSLPIITPELYKQTKNLIIDKTTSRPVKFEKLSNETSPLDDARRGQGDAGAPRGMEVIPETADGKPGLEYENPGFVAADSASS</sequence>
<proteinExistence type="predicted"/>
<feature type="compositionally biased region" description="Low complexity" evidence="1">
    <location>
        <begin position="70"/>
        <end position="92"/>
    </location>
</feature>
<feature type="compositionally biased region" description="Polar residues" evidence="1">
    <location>
        <begin position="109"/>
        <end position="123"/>
    </location>
</feature>
<feature type="region of interest" description="Disordered" evidence="1">
    <location>
        <begin position="226"/>
        <end position="287"/>
    </location>
</feature>
<protein>
    <submittedName>
        <fullName evidence="2">Uncharacterized protein</fullName>
    </submittedName>
</protein>
<feature type="region of interest" description="Disordered" evidence="1">
    <location>
        <begin position="67"/>
        <end position="92"/>
    </location>
</feature>
<reference evidence="2" key="1">
    <citation type="submission" date="2020-11" db="EMBL/GenBank/DDBJ databases">
        <authorList>
            <person name="Tran Van P."/>
        </authorList>
    </citation>
    <scope>NUCLEOTIDE SEQUENCE</scope>
</reference>
<feature type="compositionally biased region" description="Polar residues" evidence="1">
    <location>
        <begin position="247"/>
        <end position="256"/>
    </location>
</feature>